<dbReference type="PROSITE" id="PS00211">
    <property type="entry name" value="ABC_TRANSPORTER_1"/>
    <property type="match status" value="1"/>
</dbReference>
<name>A0A1Q8HWF1_9ACTO</name>
<reference evidence="4 5" key="1">
    <citation type="submission" date="2016-12" db="EMBL/GenBank/DDBJ databases">
        <title>Genomic comparison of strains in the 'Actinomyces naeslundii' group.</title>
        <authorList>
            <person name="Mughal S.R."/>
            <person name="Do T."/>
            <person name="Gilbert S.C."/>
            <person name="Witherden E.A."/>
            <person name="Didelot X."/>
            <person name="Beighton D."/>
        </authorList>
    </citation>
    <scope>NUCLEOTIDE SEQUENCE [LARGE SCALE GENOMIC DNA]</scope>
    <source>
        <strain evidence="4 5">S64C</strain>
    </source>
</reference>
<evidence type="ECO:0000313" key="4">
    <source>
        <dbReference type="EMBL" id="OLL13181.1"/>
    </source>
</evidence>
<dbReference type="Proteomes" id="UP000185736">
    <property type="component" value="Unassembled WGS sequence"/>
</dbReference>
<dbReference type="Pfam" id="PF00005">
    <property type="entry name" value="ABC_tran"/>
    <property type="match status" value="1"/>
</dbReference>
<dbReference type="RefSeq" id="WP_075250358.1">
    <property type="nucleotide sequence ID" value="NZ_MSGO01000078.1"/>
</dbReference>
<dbReference type="Gene3D" id="3.40.50.300">
    <property type="entry name" value="P-loop containing nucleotide triphosphate hydrolases"/>
    <property type="match status" value="1"/>
</dbReference>
<keyword evidence="1" id="KW-0547">Nucleotide-binding</keyword>
<dbReference type="InterPro" id="IPR003439">
    <property type="entry name" value="ABC_transporter-like_ATP-bd"/>
</dbReference>
<dbReference type="PROSITE" id="PS50893">
    <property type="entry name" value="ABC_TRANSPORTER_2"/>
    <property type="match status" value="1"/>
</dbReference>
<organism evidence="4 5">
    <name type="scientific">Actinomyces oris</name>
    <dbReference type="NCBI Taxonomy" id="544580"/>
    <lineage>
        <taxon>Bacteria</taxon>
        <taxon>Bacillati</taxon>
        <taxon>Actinomycetota</taxon>
        <taxon>Actinomycetes</taxon>
        <taxon>Actinomycetales</taxon>
        <taxon>Actinomycetaceae</taxon>
        <taxon>Actinomyces</taxon>
    </lineage>
</organism>
<sequence length="273" mass="29414">MTSVLHLDDVSLHRGSHQILRHVSWTVEEGQHWVLLGSNGAGKTTIARIASARLFPSSGTVDVLSERLGRVDVSELHPRIGLLSSALAADVQNGEKVLGVVLSASYGRIGRWREEYDDVDVERAHALLGALGAAHLADRSWGTLSSGERKRVELARALMPDPEMLILDEPASGLDLAGREQLLAALTEIISSPDSPSMVLVTHHLEEIPEGFTHALTLREGKVVGSGPLQEVLTADTISTTFGMELEVTHDRGRYAARGRPGGRGRRVAEARG</sequence>
<dbReference type="EMBL" id="MSGO01000078">
    <property type="protein sequence ID" value="OLL13181.1"/>
    <property type="molecule type" value="Genomic_DNA"/>
</dbReference>
<comment type="caution">
    <text evidence="4">The sequence shown here is derived from an EMBL/GenBank/DDBJ whole genome shotgun (WGS) entry which is preliminary data.</text>
</comment>
<dbReference type="PANTHER" id="PTHR43158:SF2">
    <property type="entry name" value="SKFA PEPTIDE EXPORT ATP-BINDING PROTEIN SKFE"/>
    <property type="match status" value="1"/>
</dbReference>
<dbReference type="InterPro" id="IPR027417">
    <property type="entry name" value="P-loop_NTPase"/>
</dbReference>
<protein>
    <submittedName>
        <fullName evidence="4">Iron ABC transporter ATP-binding protein</fullName>
    </submittedName>
</protein>
<evidence type="ECO:0000256" key="1">
    <source>
        <dbReference type="ARBA" id="ARBA00022741"/>
    </source>
</evidence>
<dbReference type="SUPFAM" id="SSF52540">
    <property type="entry name" value="P-loop containing nucleoside triphosphate hydrolases"/>
    <property type="match status" value="1"/>
</dbReference>
<feature type="domain" description="ABC transporter" evidence="3">
    <location>
        <begin position="5"/>
        <end position="245"/>
    </location>
</feature>
<evidence type="ECO:0000256" key="2">
    <source>
        <dbReference type="ARBA" id="ARBA00022840"/>
    </source>
</evidence>
<dbReference type="PANTHER" id="PTHR43158">
    <property type="entry name" value="SKFA PEPTIDE EXPORT ATP-BINDING PROTEIN SKFE"/>
    <property type="match status" value="1"/>
</dbReference>
<dbReference type="AlphaFoldDB" id="A0A1Q8HWF1"/>
<evidence type="ECO:0000313" key="5">
    <source>
        <dbReference type="Proteomes" id="UP000185736"/>
    </source>
</evidence>
<keyword evidence="2 4" id="KW-0067">ATP-binding</keyword>
<accession>A0A1Q8HWF1</accession>
<dbReference type="GO" id="GO:0016887">
    <property type="term" value="F:ATP hydrolysis activity"/>
    <property type="evidence" value="ECO:0007669"/>
    <property type="project" value="InterPro"/>
</dbReference>
<dbReference type="InterPro" id="IPR017871">
    <property type="entry name" value="ABC_transporter-like_CS"/>
</dbReference>
<evidence type="ECO:0000259" key="3">
    <source>
        <dbReference type="PROSITE" id="PS50893"/>
    </source>
</evidence>
<dbReference type="InterPro" id="IPR003593">
    <property type="entry name" value="AAA+_ATPase"/>
</dbReference>
<dbReference type="GO" id="GO:0005524">
    <property type="term" value="F:ATP binding"/>
    <property type="evidence" value="ECO:0007669"/>
    <property type="project" value="UniProtKB-KW"/>
</dbReference>
<proteinExistence type="predicted"/>
<gene>
    <name evidence="4" type="ORF">BKH32_12685</name>
</gene>
<dbReference type="SMART" id="SM00382">
    <property type="entry name" value="AAA"/>
    <property type="match status" value="1"/>
</dbReference>